<keyword evidence="9" id="KW-0238">DNA-binding</keyword>
<keyword evidence="6 12" id="KW-0863">Zinc-finger</keyword>
<evidence type="ECO:0000256" key="5">
    <source>
        <dbReference type="ARBA" id="ARBA00022737"/>
    </source>
</evidence>
<keyword evidence="10" id="KW-0804">Transcription</keyword>
<dbReference type="FunFam" id="3.30.160.60:FF:000759">
    <property type="entry name" value="zinc finger protein 16"/>
    <property type="match status" value="1"/>
</dbReference>
<gene>
    <name evidence="15" type="ORF">Fcan01_24802</name>
</gene>
<dbReference type="FunFam" id="3.30.160.60:FF:000097">
    <property type="entry name" value="Zinc finger protein"/>
    <property type="match status" value="1"/>
</dbReference>
<evidence type="ECO:0000256" key="13">
    <source>
        <dbReference type="SAM" id="MobiDB-lite"/>
    </source>
</evidence>
<comment type="subcellular location">
    <subcellularLocation>
        <location evidence="2">Nucleus</location>
    </subcellularLocation>
</comment>
<dbReference type="PANTHER" id="PTHR24408:SF58">
    <property type="entry name" value="TRANSCRIPTION FACTOR (TFIIIA), PUTATIVE (AFU_ORTHOLOGUE AFUA_1G05150)-RELATED"/>
    <property type="match status" value="1"/>
</dbReference>
<comment type="function">
    <text evidence="1">May be involved in transcriptional regulation.</text>
</comment>
<feature type="domain" description="C2H2-type" evidence="14">
    <location>
        <begin position="398"/>
        <end position="426"/>
    </location>
</feature>
<dbReference type="GO" id="GO:0043565">
    <property type="term" value="F:sequence-specific DNA binding"/>
    <property type="evidence" value="ECO:0007669"/>
    <property type="project" value="UniProtKB-ARBA"/>
</dbReference>
<evidence type="ECO:0000313" key="16">
    <source>
        <dbReference type="Proteomes" id="UP000198287"/>
    </source>
</evidence>
<dbReference type="GO" id="GO:0000981">
    <property type="term" value="F:DNA-binding transcription factor activity, RNA polymerase II-specific"/>
    <property type="evidence" value="ECO:0007669"/>
    <property type="project" value="TreeGrafter"/>
</dbReference>
<name>A0A226D775_FOLCA</name>
<evidence type="ECO:0000313" key="15">
    <source>
        <dbReference type="EMBL" id="OXA40491.1"/>
    </source>
</evidence>
<evidence type="ECO:0000256" key="12">
    <source>
        <dbReference type="PROSITE-ProRule" id="PRU00042"/>
    </source>
</evidence>
<evidence type="ECO:0000256" key="7">
    <source>
        <dbReference type="ARBA" id="ARBA00022833"/>
    </source>
</evidence>
<dbReference type="SUPFAM" id="SSF57667">
    <property type="entry name" value="beta-beta-alpha zinc fingers"/>
    <property type="match status" value="5"/>
</dbReference>
<dbReference type="InterPro" id="IPR013087">
    <property type="entry name" value="Znf_C2H2_type"/>
</dbReference>
<evidence type="ECO:0000256" key="2">
    <source>
        <dbReference type="ARBA" id="ARBA00004123"/>
    </source>
</evidence>
<evidence type="ECO:0000259" key="14">
    <source>
        <dbReference type="PROSITE" id="PS50157"/>
    </source>
</evidence>
<dbReference type="Pfam" id="PF13912">
    <property type="entry name" value="zf-C2H2_6"/>
    <property type="match status" value="1"/>
</dbReference>
<dbReference type="GO" id="GO:0045893">
    <property type="term" value="P:positive regulation of DNA-templated transcription"/>
    <property type="evidence" value="ECO:0007669"/>
    <property type="project" value="UniProtKB-ARBA"/>
</dbReference>
<comment type="caution">
    <text evidence="15">The sequence shown here is derived from an EMBL/GenBank/DDBJ whole genome shotgun (WGS) entry which is preliminary data.</text>
</comment>
<dbReference type="GO" id="GO:0005694">
    <property type="term" value="C:chromosome"/>
    <property type="evidence" value="ECO:0007669"/>
    <property type="project" value="UniProtKB-ARBA"/>
</dbReference>
<dbReference type="Proteomes" id="UP000198287">
    <property type="component" value="Unassembled WGS sequence"/>
</dbReference>
<keyword evidence="7" id="KW-0862">Zinc</keyword>
<dbReference type="FunFam" id="3.30.160.60:FF:000202">
    <property type="entry name" value="Zinc finger protein 574"/>
    <property type="match status" value="1"/>
</dbReference>
<dbReference type="FunFam" id="3.30.160.60:FF:002343">
    <property type="entry name" value="Zinc finger protein 33A"/>
    <property type="match status" value="1"/>
</dbReference>
<dbReference type="FunFam" id="3.30.160.60:FF:000508">
    <property type="entry name" value="Myeloid zinc finger 1"/>
    <property type="match status" value="1"/>
</dbReference>
<proteinExistence type="inferred from homology"/>
<dbReference type="GO" id="GO:0032502">
    <property type="term" value="P:developmental process"/>
    <property type="evidence" value="ECO:0007669"/>
    <property type="project" value="UniProtKB-ARBA"/>
</dbReference>
<dbReference type="AlphaFoldDB" id="A0A226D775"/>
<feature type="domain" description="C2H2-type" evidence="14">
    <location>
        <begin position="286"/>
        <end position="313"/>
    </location>
</feature>
<feature type="domain" description="C2H2-type" evidence="14">
    <location>
        <begin position="370"/>
        <end position="397"/>
    </location>
</feature>
<reference evidence="15 16" key="1">
    <citation type="submission" date="2015-12" db="EMBL/GenBank/DDBJ databases">
        <title>The genome of Folsomia candida.</title>
        <authorList>
            <person name="Faddeeva A."/>
            <person name="Derks M.F."/>
            <person name="Anvar Y."/>
            <person name="Smit S."/>
            <person name="Van Straalen N."/>
            <person name="Roelofs D."/>
        </authorList>
    </citation>
    <scope>NUCLEOTIDE SEQUENCE [LARGE SCALE GENOMIC DNA]</scope>
    <source>
        <strain evidence="15 16">VU population</strain>
        <tissue evidence="15">Whole body</tissue>
    </source>
</reference>
<dbReference type="SMART" id="SM00355">
    <property type="entry name" value="ZnF_C2H2"/>
    <property type="match status" value="8"/>
</dbReference>
<keyword evidence="8" id="KW-0805">Transcription regulation</keyword>
<protein>
    <submittedName>
        <fullName evidence="15">Zinc finger protein 23</fullName>
    </submittedName>
</protein>
<dbReference type="Pfam" id="PF00096">
    <property type="entry name" value="zf-C2H2"/>
    <property type="match status" value="5"/>
</dbReference>
<keyword evidence="5" id="KW-0677">Repeat</keyword>
<dbReference type="FunFam" id="3.30.160.60:FF:000417">
    <property type="entry name" value="Zinc finger protein"/>
    <property type="match status" value="1"/>
</dbReference>
<evidence type="ECO:0000256" key="10">
    <source>
        <dbReference type="ARBA" id="ARBA00023163"/>
    </source>
</evidence>
<keyword evidence="16" id="KW-1185">Reference proteome</keyword>
<feature type="domain" description="C2H2-type" evidence="14">
    <location>
        <begin position="258"/>
        <end position="285"/>
    </location>
</feature>
<dbReference type="OrthoDB" id="6077919at2759"/>
<evidence type="ECO:0000256" key="9">
    <source>
        <dbReference type="ARBA" id="ARBA00023125"/>
    </source>
</evidence>
<feature type="domain" description="C2H2-type" evidence="14">
    <location>
        <begin position="200"/>
        <end position="229"/>
    </location>
</feature>
<dbReference type="Gene3D" id="3.30.160.60">
    <property type="entry name" value="Classic Zinc Finger"/>
    <property type="match status" value="7"/>
</dbReference>
<evidence type="ECO:0000256" key="8">
    <source>
        <dbReference type="ARBA" id="ARBA00023015"/>
    </source>
</evidence>
<accession>A0A226D775</accession>
<dbReference type="GO" id="GO:0008270">
    <property type="term" value="F:zinc ion binding"/>
    <property type="evidence" value="ECO:0007669"/>
    <property type="project" value="UniProtKB-KW"/>
</dbReference>
<dbReference type="EMBL" id="LNIX01000033">
    <property type="protein sequence ID" value="OXA40491.1"/>
    <property type="molecule type" value="Genomic_DNA"/>
</dbReference>
<dbReference type="PROSITE" id="PS50157">
    <property type="entry name" value="ZINC_FINGER_C2H2_2"/>
    <property type="match status" value="8"/>
</dbReference>
<sequence>MDPKSENAALWPTSSQNPSNAIVGIGGNGVVNSVLKLFGVEECPEECKSPLDLTDNRPLREFCGHIRCRRCLIKTSSCFQCAKAQATPSSASSARKAITSNSSVATLPAQHKFDSTPPVRSCPANLRVYGLRTLPPASATIATRTTLSLETAATAKVSKSQSSGSDSSSLDPNKENNKKKRNPVVIHDHISVIPGEPTMFECNVCMKRFKTRAHIKYHEFCQNSENEKPFKCEQCGHRFIAKSHYEYHLRTHTGERPYVCPQCGKGFNQRGKVTRHMRSHTGEKPFVCDQCGRGFPNAQALRSHNLIHTGERPFSCKYCNKGFTGMTNLKKHIITHTGERPYVCTHCGKSFGLKWTLDHHLRTHSSERPYACDQCTRAFSNSKDLRRHLVIHSGERPFKCWICTTTFRRKDNLDRHIKNTHNQPKEVAKQLANEAAAEYLAINANSPVPASKVNSAVILIYICKNYILPDTEDSFMGFTSRSAREDKLHPDHQSPHGSFMEFASQSESEQELNAEIPRTPDGLFSKSRNLTPSDCGVRLFDKPGTVTHDPQIELTFIVSHAGGTEDAVLADEVFVDEKETQTVFEELNGPEDFNHDCKILVGRARSIFPEGMDDDMERHDEEFGHLHDKETNPKDGDVERENCISPAQMEYIPKERNPLEELAAEATRRFEEQKYRRMHAARAIAAVGEMHRKNREEELRTREIRRQDNCHLFHYFIKS</sequence>
<feature type="compositionally biased region" description="Low complexity" evidence="13">
    <location>
        <begin position="158"/>
        <end position="169"/>
    </location>
</feature>
<evidence type="ECO:0000256" key="3">
    <source>
        <dbReference type="ARBA" id="ARBA00006991"/>
    </source>
</evidence>
<evidence type="ECO:0000256" key="1">
    <source>
        <dbReference type="ARBA" id="ARBA00003767"/>
    </source>
</evidence>
<dbReference type="InterPro" id="IPR036236">
    <property type="entry name" value="Znf_C2H2_sf"/>
</dbReference>
<dbReference type="FunFam" id="3.30.160.60:FF:001732">
    <property type="entry name" value="Zgc:162936"/>
    <property type="match status" value="1"/>
</dbReference>
<evidence type="ECO:0000256" key="6">
    <source>
        <dbReference type="ARBA" id="ARBA00022771"/>
    </source>
</evidence>
<dbReference type="PROSITE" id="PS00028">
    <property type="entry name" value="ZINC_FINGER_C2H2_1"/>
    <property type="match status" value="7"/>
</dbReference>
<keyword evidence="4" id="KW-0479">Metal-binding</keyword>
<feature type="domain" description="C2H2-type" evidence="14">
    <location>
        <begin position="342"/>
        <end position="369"/>
    </location>
</feature>
<dbReference type="PANTHER" id="PTHR24408">
    <property type="entry name" value="ZINC FINGER PROTEIN"/>
    <property type="match status" value="1"/>
</dbReference>
<feature type="domain" description="C2H2-type" evidence="14">
    <location>
        <begin position="230"/>
        <end position="257"/>
    </location>
</feature>
<feature type="domain" description="C2H2-type" evidence="14">
    <location>
        <begin position="314"/>
        <end position="341"/>
    </location>
</feature>
<dbReference type="GO" id="GO:0042802">
    <property type="term" value="F:identical protein binding"/>
    <property type="evidence" value="ECO:0007669"/>
    <property type="project" value="UniProtKB-ARBA"/>
</dbReference>
<evidence type="ECO:0000256" key="4">
    <source>
        <dbReference type="ARBA" id="ARBA00022723"/>
    </source>
</evidence>
<feature type="region of interest" description="Disordered" evidence="13">
    <location>
        <begin position="153"/>
        <end position="183"/>
    </location>
</feature>
<dbReference type="GO" id="GO:0005634">
    <property type="term" value="C:nucleus"/>
    <property type="evidence" value="ECO:0007669"/>
    <property type="project" value="UniProtKB-SubCell"/>
</dbReference>
<comment type="similarity">
    <text evidence="3">Belongs to the krueppel C2H2-type zinc-finger protein family.</text>
</comment>
<keyword evidence="11" id="KW-0539">Nucleus</keyword>
<evidence type="ECO:0000256" key="11">
    <source>
        <dbReference type="ARBA" id="ARBA00023242"/>
    </source>
</evidence>
<organism evidence="15 16">
    <name type="scientific">Folsomia candida</name>
    <name type="common">Springtail</name>
    <dbReference type="NCBI Taxonomy" id="158441"/>
    <lineage>
        <taxon>Eukaryota</taxon>
        <taxon>Metazoa</taxon>
        <taxon>Ecdysozoa</taxon>
        <taxon>Arthropoda</taxon>
        <taxon>Hexapoda</taxon>
        <taxon>Collembola</taxon>
        <taxon>Entomobryomorpha</taxon>
        <taxon>Isotomoidea</taxon>
        <taxon>Isotomidae</taxon>
        <taxon>Proisotominae</taxon>
        <taxon>Folsomia</taxon>
    </lineage>
</organism>